<dbReference type="AlphaFoldDB" id="M4VSG6"/>
<dbReference type="GO" id="GO:0004590">
    <property type="term" value="F:orotidine-5'-phosphate decarboxylase activity"/>
    <property type="evidence" value="ECO:0007669"/>
    <property type="project" value="UniProtKB-EC"/>
</dbReference>
<feature type="active site" description="For OMPdecase activity" evidence="9">
    <location>
        <position position="63"/>
    </location>
</feature>
<dbReference type="PATRIC" id="fig|1184267.3.peg.1953"/>
<dbReference type="InterPro" id="IPR013785">
    <property type="entry name" value="Aldolase_TIM"/>
</dbReference>
<evidence type="ECO:0000256" key="9">
    <source>
        <dbReference type="PIRSR" id="PIRSR614732-1"/>
    </source>
</evidence>
<evidence type="ECO:0000259" key="11">
    <source>
        <dbReference type="SMART" id="SM00934"/>
    </source>
</evidence>
<evidence type="ECO:0000313" key="13">
    <source>
        <dbReference type="Proteomes" id="UP000012040"/>
    </source>
</evidence>
<feature type="binding site" evidence="10">
    <location>
        <position position="35"/>
    </location>
    <ligand>
        <name>substrate</name>
    </ligand>
</feature>
<dbReference type="EMBL" id="CP003537">
    <property type="protein sequence ID" value="AGH96144.1"/>
    <property type="molecule type" value="Genomic_DNA"/>
</dbReference>
<feature type="binding site" evidence="10">
    <location>
        <position position="213"/>
    </location>
    <ligand>
        <name>substrate</name>
    </ligand>
</feature>
<feature type="domain" description="Orotidine 5'-phosphate decarboxylase" evidence="11">
    <location>
        <begin position="7"/>
        <end position="229"/>
    </location>
</feature>
<sequence>MRFLKNPLILALDVDSKGDAFKIIDHVGDLLGGIKLGPRLVYRYGAELISEMSEVAPVFVDNKYFDISSTMISAVRASFEAGATLVTVHALAGSPALKELYKLELELNRIRPFKILAVTILTSWDRQMMPANFHSWSVENHVRSLTQEVYNSGLRGLVCSGHELEYLNYPDLFKVTPGIRLSTEQALNASEDQKRVMTPKQAIKAGASALVIGRPILQAHKPRETIFDILESCT</sequence>
<feature type="active site" description="For OMPdecase activity" evidence="9">
    <location>
        <position position="61"/>
    </location>
</feature>
<dbReference type="RefSeq" id="WP_015470634.1">
    <property type="nucleotide sequence ID" value="NC_020813.1"/>
</dbReference>
<dbReference type="InterPro" id="IPR001754">
    <property type="entry name" value="OMPdeCOase_dom"/>
</dbReference>
<evidence type="ECO:0000256" key="2">
    <source>
        <dbReference type="ARBA" id="ARBA00004861"/>
    </source>
</evidence>
<evidence type="ECO:0000256" key="8">
    <source>
        <dbReference type="ARBA" id="ARBA00033428"/>
    </source>
</evidence>
<dbReference type="InterPro" id="IPR011060">
    <property type="entry name" value="RibuloseP-bd_barrel"/>
</dbReference>
<dbReference type="NCBIfam" id="TIGR01740">
    <property type="entry name" value="pyrF"/>
    <property type="match status" value="1"/>
</dbReference>
<keyword evidence="7" id="KW-0456">Lyase</keyword>
<dbReference type="Proteomes" id="UP000012040">
    <property type="component" value="Chromosome"/>
</dbReference>
<dbReference type="Pfam" id="PF00215">
    <property type="entry name" value="OMPdecase"/>
    <property type="match status" value="1"/>
</dbReference>
<gene>
    <name evidence="12" type="ORF">A11Q_1928</name>
</gene>
<feature type="binding site" evidence="10">
    <location>
        <position position="193"/>
    </location>
    <ligand>
        <name>substrate</name>
    </ligand>
</feature>
<dbReference type="GO" id="GO:0006207">
    <property type="term" value="P:'de novo' pyrimidine nucleobase biosynthetic process"/>
    <property type="evidence" value="ECO:0007669"/>
    <property type="project" value="InterPro"/>
</dbReference>
<evidence type="ECO:0000256" key="5">
    <source>
        <dbReference type="ARBA" id="ARBA00022793"/>
    </source>
</evidence>
<evidence type="ECO:0000256" key="4">
    <source>
        <dbReference type="ARBA" id="ARBA00021923"/>
    </source>
</evidence>
<protein>
    <recommendedName>
        <fullName evidence="4">Orotidine 5'-phosphate decarboxylase</fullName>
        <ecNumber evidence="3">4.1.1.23</ecNumber>
    </recommendedName>
    <alternativeName>
        <fullName evidence="8">OMP decarboxylase</fullName>
    </alternativeName>
</protein>
<dbReference type="KEGG" id="bex:A11Q_1928"/>
<reference evidence="12 13" key="1">
    <citation type="journal article" date="2013" name="ISME J.">
        <title>By their genes ye shall know them: genomic signatures of predatory bacteria.</title>
        <authorList>
            <person name="Pasternak Z."/>
            <person name="Pietrokovski S."/>
            <person name="Rotem O."/>
            <person name="Gophna U."/>
            <person name="Lurie-Weinberger M.N."/>
            <person name="Jurkevitch E."/>
        </authorList>
    </citation>
    <scope>NUCLEOTIDE SEQUENCE [LARGE SCALE GENOMIC DNA]</scope>
    <source>
        <strain evidence="12 13">JSS</strain>
    </source>
</reference>
<evidence type="ECO:0000313" key="12">
    <source>
        <dbReference type="EMBL" id="AGH96144.1"/>
    </source>
</evidence>
<proteinExistence type="predicted"/>
<dbReference type="eggNOG" id="COG0284">
    <property type="taxonomic scope" value="Bacteria"/>
</dbReference>
<dbReference type="Gene3D" id="3.20.20.70">
    <property type="entry name" value="Aldolase class I"/>
    <property type="match status" value="1"/>
</dbReference>
<evidence type="ECO:0000256" key="10">
    <source>
        <dbReference type="PIRSR" id="PIRSR614732-2"/>
    </source>
</evidence>
<dbReference type="OrthoDB" id="9806203at2"/>
<keyword evidence="6" id="KW-0665">Pyrimidine biosynthesis</keyword>
<name>M4VSG6_9BACT</name>
<organism evidence="12 13">
    <name type="scientific">Pseudobdellovibrio exovorus JSS</name>
    <dbReference type="NCBI Taxonomy" id="1184267"/>
    <lineage>
        <taxon>Bacteria</taxon>
        <taxon>Pseudomonadati</taxon>
        <taxon>Bdellovibrionota</taxon>
        <taxon>Bdellovibrionia</taxon>
        <taxon>Bdellovibrionales</taxon>
        <taxon>Pseudobdellovibrionaceae</taxon>
        <taxon>Pseudobdellovibrio</taxon>
    </lineage>
</organism>
<dbReference type="CDD" id="cd04725">
    <property type="entry name" value="OMP_decarboxylase_like"/>
    <property type="match status" value="1"/>
</dbReference>
<dbReference type="HOGENOM" id="CLU_067069_0_0_7"/>
<keyword evidence="5" id="KW-0210">Decarboxylase</keyword>
<evidence type="ECO:0000256" key="6">
    <source>
        <dbReference type="ARBA" id="ARBA00022975"/>
    </source>
</evidence>
<feature type="binding site" evidence="10">
    <location>
        <position position="122"/>
    </location>
    <ligand>
        <name>substrate</name>
    </ligand>
</feature>
<dbReference type="PANTHER" id="PTHR32119:SF2">
    <property type="entry name" value="OROTIDINE 5'-PHOSPHATE DECARBOXYLASE"/>
    <property type="match status" value="1"/>
</dbReference>
<dbReference type="SUPFAM" id="SSF51366">
    <property type="entry name" value="Ribulose-phoshate binding barrel"/>
    <property type="match status" value="1"/>
</dbReference>
<dbReference type="GO" id="GO:0044205">
    <property type="term" value="P:'de novo' UMP biosynthetic process"/>
    <property type="evidence" value="ECO:0007669"/>
    <property type="project" value="UniProtKB-UniPathway"/>
</dbReference>
<dbReference type="STRING" id="1184267.A11Q_1928"/>
<dbReference type="UniPathway" id="UPA00070">
    <property type="reaction ID" value="UER00120"/>
</dbReference>
<feature type="active site" description="For OMPdecase activity" evidence="9">
    <location>
        <position position="66"/>
    </location>
</feature>
<feature type="binding site" evidence="10">
    <location>
        <position position="180"/>
    </location>
    <ligand>
        <name>substrate</name>
    </ligand>
</feature>
<evidence type="ECO:0000256" key="3">
    <source>
        <dbReference type="ARBA" id="ARBA00012321"/>
    </source>
</evidence>
<evidence type="ECO:0000256" key="7">
    <source>
        <dbReference type="ARBA" id="ARBA00023239"/>
    </source>
</evidence>
<dbReference type="SMART" id="SM00934">
    <property type="entry name" value="OMPdecase"/>
    <property type="match status" value="1"/>
</dbReference>
<dbReference type="EC" id="4.1.1.23" evidence="3"/>
<evidence type="ECO:0000256" key="1">
    <source>
        <dbReference type="ARBA" id="ARBA00002356"/>
    </source>
</evidence>
<feature type="binding site" evidence="10">
    <location>
        <position position="214"/>
    </location>
    <ligand>
        <name>substrate</name>
    </ligand>
</feature>
<keyword evidence="13" id="KW-1185">Reference proteome</keyword>
<comment type="function">
    <text evidence="1">Catalyzes the decarboxylation of orotidine 5'-monophosphate (OMP) to uridine 5'-monophosphate (UMP).</text>
</comment>
<accession>M4VSG6</accession>
<dbReference type="PANTHER" id="PTHR32119">
    <property type="entry name" value="OROTIDINE 5'-PHOSPHATE DECARBOXYLASE"/>
    <property type="match status" value="1"/>
</dbReference>
<dbReference type="GO" id="GO:0005829">
    <property type="term" value="C:cytosol"/>
    <property type="evidence" value="ECO:0007669"/>
    <property type="project" value="TreeGrafter"/>
</dbReference>
<dbReference type="InterPro" id="IPR014732">
    <property type="entry name" value="OMPdecase"/>
</dbReference>
<feature type="binding site" evidence="10">
    <location>
        <position position="13"/>
    </location>
    <ligand>
        <name>substrate</name>
    </ligand>
</feature>
<comment type="pathway">
    <text evidence="2">Pyrimidine metabolism; UMP biosynthesis via de novo pathway; UMP from orotate: step 2/2.</text>
</comment>